<feature type="region of interest" description="Disordered" evidence="1">
    <location>
        <begin position="371"/>
        <end position="446"/>
    </location>
</feature>
<evidence type="ECO:0000256" key="1">
    <source>
        <dbReference type="SAM" id="MobiDB-lite"/>
    </source>
</evidence>
<sequence length="446" mass="49324">MRTHEEMDAMQWRLDADRAALAQSRDYIAQWQRNFGYSEAQITTFTDAADRLIALNDYRGRGIGWTDRDPEGNERFKQLRRSEQEDRAAVSSTLSGVAAYAENSGRPDAQEIALYLRGEHERFESVPGQQQELYEARREHAEVITRSTKEAIPYSANQIIDFADSGGQSFELYRDYVIDEDLMGPAPDTETWIGQTAVLGGHFGTGTSHEHSAYAFTEAHKQLPGTQVTMAIVPPEHGMVVLGPPNCPESAHIDTWPLDPRVTSPETYGIDNIQEGSVVHQAMADGRDFREEAQPYLYPLPLRPKPVPRLTFEEAVARVREQGDIAEEMHHITRTTSQRDSDSDRSNSDEEYGHTLSRQAFTVTVANNFQIQPPSRSQSPDAAQARLASAANELSQIAGQGRGAPYGQGPAAGQQQWVTQQGRGLPPGTGGVGTPRPRSPSPRGGR</sequence>
<keyword evidence="3" id="KW-1185">Reference proteome</keyword>
<gene>
    <name evidence="2" type="ORF">GCM10009863_09350</name>
</gene>
<reference evidence="3" key="1">
    <citation type="journal article" date="2019" name="Int. J. Syst. Evol. Microbiol.">
        <title>The Global Catalogue of Microorganisms (GCM) 10K type strain sequencing project: providing services to taxonomists for standard genome sequencing and annotation.</title>
        <authorList>
            <consortium name="The Broad Institute Genomics Platform"/>
            <consortium name="The Broad Institute Genome Sequencing Center for Infectious Disease"/>
            <person name="Wu L."/>
            <person name="Ma J."/>
        </authorList>
    </citation>
    <scope>NUCLEOTIDE SEQUENCE [LARGE SCALE GENOMIC DNA]</scope>
    <source>
        <strain evidence="3">JCM 16373</strain>
    </source>
</reference>
<organism evidence="2 3">
    <name type="scientific">Streptomyces axinellae</name>
    <dbReference type="NCBI Taxonomy" id="552788"/>
    <lineage>
        <taxon>Bacteria</taxon>
        <taxon>Bacillati</taxon>
        <taxon>Actinomycetota</taxon>
        <taxon>Actinomycetes</taxon>
        <taxon>Kitasatosporales</taxon>
        <taxon>Streptomycetaceae</taxon>
        <taxon>Streptomyces</taxon>
    </lineage>
</organism>
<dbReference type="Proteomes" id="UP001501447">
    <property type="component" value="Unassembled WGS sequence"/>
</dbReference>
<feature type="compositionally biased region" description="Low complexity" evidence="1">
    <location>
        <begin position="407"/>
        <end position="424"/>
    </location>
</feature>
<dbReference type="EMBL" id="BAAARJ010000003">
    <property type="protein sequence ID" value="GAA2598114.1"/>
    <property type="molecule type" value="Genomic_DNA"/>
</dbReference>
<comment type="caution">
    <text evidence="2">The sequence shown here is derived from an EMBL/GenBank/DDBJ whole genome shotgun (WGS) entry which is preliminary data.</text>
</comment>
<evidence type="ECO:0000313" key="3">
    <source>
        <dbReference type="Proteomes" id="UP001501447"/>
    </source>
</evidence>
<evidence type="ECO:0000313" key="2">
    <source>
        <dbReference type="EMBL" id="GAA2598114.1"/>
    </source>
</evidence>
<protein>
    <submittedName>
        <fullName evidence="2">Uncharacterized protein</fullName>
    </submittedName>
</protein>
<feature type="compositionally biased region" description="Polar residues" evidence="1">
    <location>
        <begin position="371"/>
        <end position="381"/>
    </location>
</feature>
<feature type="region of interest" description="Disordered" evidence="1">
    <location>
        <begin position="321"/>
        <end position="353"/>
    </location>
</feature>
<name>A0ABP6C2W0_9ACTN</name>
<accession>A0ABP6C2W0</accession>
<proteinExistence type="predicted"/>
<dbReference type="RefSeq" id="WP_344562446.1">
    <property type="nucleotide sequence ID" value="NZ_BAAARJ010000003.1"/>
</dbReference>